<evidence type="ECO:0000256" key="1">
    <source>
        <dbReference type="ARBA" id="ARBA00023002"/>
    </source>
</evidence>
<sequence length="139" mass="16083">MKMGPEKARELFAGASVARLATVSAEGTPHLVPVTFAVRADELYFAIDHKPKNTWNLRRLRNIRDNERVALLVDHYDDDWEQLWWARADGHAEIWQDAARREDPVESLCRKYHQYREQAPQGPVVAVKVVQWTGWSFTG</sequence>
<evidence type="ECO:0000259" key="2">
    <source>
        <dbReference type="Pfam" id="PF01243"/>
    </source>
</evidence>
<dbReference type="EMBL" id="JBHTCF010000007">
    <property type="protein sequence ID" value="MFC7306281.1"/>
    <property type="molecule type" value="Genomic_DNA"/>
</dbReference>
<organism evidence="3 4">
    <name type="scientific">Streptomyces monticola</name>
    <dbReference type="NCBI Taxonomy" id="2666263"/>
    <lineage>
        <taxon>Bacteria</taxon>
        <taxon>Bacillati</taxon>
        <taxon>Actinomycetota</taxon>
        <taxon>Actinomycetes</taxon>
        <taxon>Kitasatosporales</taxon>
        <taxon>Streptomycetaceae</taxon>
        <taxon>Streptomyces</taxon>
    </lineage>
</organism>
<dbReference type="InterPro" id="IPR019967">
    <property type="entry name" value="F420-dep_enz_PPOX_Rv0121"/>
</dbReference>
<dbReference type="RefSeq" id="WP_381831634.1">
    <property type="nucleotide sequence ID" value="NZ_JBHTCF010000007.1"/>
</dbReference>
<reference evidence="4" key="1">
    <citation type="journal article" date="2019" name="Int. J. Syst. Evol. Microbiol.">
        <title>The Global Catalogue of Microorganisms (GCM) 10K type strain sequencing project: providing services to taxonomists for standard genome sequencing and annotation.</title>
        <authorList>
            <consortium name="The Broad Institute Genomics Platform"/>
            <consortium name="The Broad Institute Genome Sequencing Center for Infectious Disease"/>
            <person name="Wu L."/>
            <person name="Ma J."/>
        </authorList>
    </citation>
    <scope>NUCLEOTIDE SEQUENCE [LARGE SCALE GENOMIC DNA]</scope>
    <source>
        <strain evidence="4">SYNS20</strain>
    </source>
</reference>
<evidence type="ECO:0000313" key="4">
    <source>
        <dbReference type="Proteomes" id="UP001596523"/>
    </source>
</evidence>
<dbReference type="SUPFAM" id="SSF50475">
    <property type="entry name" value="FMN-binding split barrel"/>
    <property type="match status" value="1"/>
</dbReference>
<dbReference type="InterPro" id="IPR052019">
    <property type="entry name" value="F420H2_bilvrd_red/Heme_oxyg"/>
</dbReference>
<gene>
    <name evidence="3" type="ORF">ACFQVC_18915</name>
</gene>
<name>A0ABW2JJI2_9ACTN</name>
<dbReference type="Proteomes" id="UP001596523">
    <property type="component" value="Unassembled WGS sequence"/>
</dbReference>
<dbReference type="Pfam" id="PF01243">
    <property type="entry name" value="PNPOx_N"/>
    <property type="match status" value="1"/>
</dbReference>
<accession>A0ABW2JJI2</accession>
<dbReference type="PANTHER" id="PTHR35176:SF2">
    <property type="entry name" value="F420H(2)-DEPENDENT REDUCTASE RV1155"/>
    <property type="match status" value="1"/>
</dbReference>
<dbReference type="InterPro" id="IPR011576">
    <property type="entry name" value="Pyridox_Oxase_N"/>
</dbReference>
<proteinExistence type="predicted"/>
<evidence type="ECO:0000313" key="3">
    <source>
        <dbReference type="EMBL" id="MFC7306281.1"/>
    </source>
</evidence>
<feature type="domain" description="Pyridoxamine 5'-phosphate oxidase N-terminal" evidence="2">
    <location>
        <begin position="6"/>
        <end position="135"/>
    </location>
</feature>
<keyword evidence="1" id="KW-0560">Oxidoreductase</keyword>
<dbReference type="PANTHER" id="PTHR35176">
    <property type="entry name" value="HEME OXYGENASE HI_0854-RELATED"/>
    <property type="match status" value="1"/>
</dbReference>
<dbReference type="Gene3D" id="2.30.110.10">
    <property type="entry name" value="Electron Transport, Fmn-binding Protein, Chain A"/>
    <property type="match status" value="1"/>
</dbReference>
<comment type="caution">
    <text evidence="3">The sequence shown here is derived from an EMBL/GenBank/DDBJ whole genome shotgun (WGS) entry which is preliminary data.</text>
</comment>
<protein>
    <submittedName>
        <fullName evidence="3">TIGR03668 family PPOX class F420-dependent oxidoreductase</fullName>
    </submittedName>
</protein>
<keyword evidence="4" id="KW-1185">Reference proteome</keyword>
<dbReference type="NCBIfam" id="TIGR03668">
    <property type="entry name" value="Rv0121_F420"/>
    <property type="match status" value="1"/>
</dbReference>
<dbReference type="InterPro" id="IPR012349">
    <property type="entry name" value="Split_barrel_FMN-bd"/>
</dbReference>